<dbReference type="STRING" id="2018661.A0A2A2LYF1"/>
<feature type="region of interest" description="Disordered" evidence="5">
    <location>
        <begin position="522"/>
        <end position="619"/>
    </location>
</feature>
<sequence>MAPPEKRVKQRLDFYPFAYALYNEDLIDHCWYCLEPIEIRNRCLGCGLAVFCNKQCQTLGWKDHKAECKALPKCQELPDIEVRLLGRIVVREKDILTGKDKKDPNFYKDRTSERKLMDIWAHTEDIRKDKYAINKFQSIYDRLTAFYDERHMLPRDVVFEIHCRDYINRHAISDREYLKEIGKGLYLDMCAYDHSCRPNTVYTCKGFIATLRGLNPNVNLSDRSTTFYAYIELTCSLQQRKKLLKDTWYFDCQCERCTDKTDNLLTSVICPYCPKEDKVAVCIFGDSTYKNKEAKTVLCHKCNTIIPQDYIMEALTTMNFIDRIFDDREVEQMPRKTQLEFLEDLLARAGQTLPDVNVYLCKIIQNLIGIVKPSDNETLLKLHQKAEQCVRKCFPHNHPAVAFHLRNIGIFLQNIGQTEKAVKYLLEAQEILEFTLDKEHCMTMKNQALLNDALAELRQKRQNVKNGTENTENVAEQVVPEEEKPVPDQSSLENVVEISNELINAIEEKSLKKIEEVLEVPKVPKQENGSSDKNQSKKQKKQQKQQQNQANGNSKNEKSPAVESESGKVTDLTQISQPAKTEQLTQNGTEKETRRETKKVVVCDDLYSDNMDDLPELVQ</sequence>
<feature type="compositionally biased region" description="Polar residues" evidence="5">
    <location>
        <begin position="464"/>
        <end position="474"/>
    </location>
</feature>
<evidence type="ECO:0000313" key="8">
    <source>
        <dbReference type="Proteomes" id="UP000218231"/>
    </source>
</evidence>
<evidence type="ECO:0000256" key="5">
    <source>
        <dbReference type="SAM" id="MobiDB-lite"/>
    </source>
</evidence>
<dbReference type="PANTHER" id="PTHR12197">
    <property type="entry name" value="HISTONE-LYSINE N-METHYLTRANSFERASE SMYD"/>
    <property type="match status" value="1"/>
</dbReference>
<dbReference type="Gene3D" id="1.25.40.10">
    <property type="entry name" value="Tetratricopeptide repeat domain"/>
    <property type="match status" value="1"/>
</dbReference>
<dbReference type="Gene3D" id="2.170.270.10">
    <property type="entry name" value="SET domain"/>
    <property type="match status" value="1"/>
</dbReference>
<dbReference type="GO" id="GO:0008270">
    <property type="term" value="F:zinc ion binding"/>
    <property type="evidence" value="ECO:0007669"/>
    <property type="project" value="UniProtKB-KW"/>
</dbReference>
<evidence type="ECO:0000259" key="6">
    <source>
        <dbReference type="PROSITE" id="PS50865"/>
    </source>
</evidence>
<comment type="caution">
    <text evidence="7">The sequence shown here is derived from an EMBL/GenBank/DDBJ whole genome shotgun (WGS) entry which is preliminary data.</text>
</comment>
<dbReference type="InterPro" id="IPR002893">
    <property type="entry name" value="Znf_MYND"/>
</dbReference>
<feature type="compositionally biased region" description="Basic and acidic residues" evidence="5">
    <location>
        <begin position="555"/>
        <end position="568"/>
    </location>
</feature>
<dbReference type="InterPro" id="IPR050869">
    <property type="entry name" value="H3K4_H4K5_MeTrfase"/>
</dbReference>
<keyword evidence="1" id="KW-0479">Metal-binding</keyword>
<protein>
    <recommendedName>
        <fullName evidence="6">MYND-type domain-containing protein</fullName>
    </recommendedName>
</protein>
<evidence type="ECO:0000313" key="7">
    <source>
        <dbReference type="EMBL" id="PAV91200.1"/>
    </source>
</evidence>
<dbReference type="Gene3D" id="6.10.140.2220">
    <property type="match status" value="1"/>
</dbReference>
<dbReference type="EMBL" id="LIAE01006329">
    <property type="protein sequence ID" value="PAV91200.1"/>
    <property type="molecule type" value="Genomic_DNA"/>
</dbReference>
<feature type="region of interest" description="Disordered" evidence="5">
    <location>
        <begin position="462"/>
        <end position="492"/>
    </location>
</feature>
<feature type="compositionally biased region" description="Low complexity" evidence="5">
    <location>
        <begin position="544"/>
        <end position="554"/>
    </location>
</feature>
<dbReference type="Gene3D" id="1.10.220.160">
    <property type="match status" value="1"/>
</dbReference>
<keyword evidence="3" id="KW-0862">Zinc</keyword>
<dbReference type="Proteomes" id="UP000218231">
    <property type="component" value="Unassembled WGS sequence"/>
</dbReference>
<gene>
    <name evidence="7" type="ORF">WR25_09186</name>
</gene>
<dbReference type="AlphaFoldDB" id="A0A2A2LYF1"/>
<evidence type="ECO:0000256" key="1">
    <source>
        <dbReference type="ARBA" id="ARBA00022723"/>
    </source>
</evidence>
<dbReference type="InterPro" id="IPR046341">
    <property type="entry name" value="SET_dom_sf"/>
</dbReference>
<feature type="compositionally biased region" description="Acidic residues" evidence="5">
    <location>
        <begin position="606"/>
        <end position="619"/>
    </location>
</feature>
<keyword evidence="8" id="KW-1185">Reference proteome</keyword>
<evidence type="ECO:0000256" key="4">
    <source>
        <dbReference type="PROSITE-ProRule" id="PRU00134"/>
    </source>
</evidence>
<name>A0A2A2LYF1_9BILA</name>
<dbReference type="InterPro" id="IPR011990">
    <property type="entry name" value="TPR-like_helical_dom_sf"/>
</dbReference>
<evidence type="ECO:0000256" key="3">
    <source>
        <dbReference type="ARBA" id="ARBA00022833"/>
    </source>
</evidence>
<feature type="compositionally biased region" description="Polar residues" evidence="5">
    <location>
        <begin position="571"/>
        <end position="588"/>
    </location>
</feature>
<dbReference type="OrthoDB" id="265717at2759"/>
<dbReference type="SUPFAM" id="SSF48452">
    <property type="entry name" value="TPR-like"/>
    <property type="match status" value="1"/>
</dbReference>
<dbReference type="SUPFAM" id="SSF144232">
    <property type="entry name" value="HIT/MYND zinc finger-like"/>
    <property type="match status" value="1"/>
</dbReference>
<organism evidence="7 8">
    <name type="scientific">Diploscapter pachys</name>
    <dbReference type="NCBI Taxonomy" id="2018661"/>
    <lineage>
        <taxon>Eukaryota</taxon>
        <taxon>Metazoa</taxon>
        <taxon>Ecdysozoa</taxon>
        <taxon>Nematoda</taxon>
        <taxon>Chromadorea</taxon>
        <taxon>Rhabditida</taxon>
        <taxon>Rhabditina</taxon>
        <taxon>Rhabditomorpha</taxon>
        <taxon>Rhabditoidea</taxon>
        <taxon>Rhabditidae</taxon>
        <taxon>Diploscapter</taxon>
    </lineage>
</organism>
<dbReference type="GO" id="GO:0005634">
    <property type="term" value="C:nucleus"/>
    <property type="evidence" value="ECO:0007669"/>
    <property type="project" value="TreeGrafter"/>
</dbReference>
<proteinExistence type="predicted"/>
<dbReference type="Pfam" id="PF01753">
    <property type="entry name" value="zf-MYND"/>
    <property type="match status" value="1"/>
</dbReference>
<dbReference type="PROSITE" id="PS50865">
    <property type="entry name" value="ZF_MYND_2"/>
    <property type="match status" value="1"/>
</dbReference>
<feature type="compositionally biased region" description="Basic and acidic residues" evidence="5">
    <location>
        <begin position="589"/>
        <end position="602"/>
    </location>
</feature>
<accession>A0A2A2LYF1</accession>
<dbReference type="PANTHER" id="PTHR12197:SF241">
    <property type="entry name" value="MYND-TYPE DOMAIN-CONTAINING PROTEIN"/>
    <property type="match status" value="1"/>
</dbReference>
<reference evidence="7 8" key="1">
    <citation type="journal article" date="2017" name="Curr. Biol.">
        <title>Genome architecture and evolution of a unichromosomal asexual nematode.</title>
        <authorList>
            <person name="Fradin H."/>
            <person name="Zegar C."/>
            <person name="Gutwein M."/>
            <person name="Lucas J."/>
            <person name="Kovtun M."/>
            <person name="Corcoran D."/>
            <person name="Baugh L.R."/>
            <person name="Kiontke K."/>
            <person name="Gunsalus K."/>
            <person name="Fitch D.H."/>
            <person name="Piano F."/>
        </authorList>
    </citation>
    <scope>NUCLEOTIDE SEQUENCE [LARGE SCALE GENOMIC DNA]</scope>
    <source>
        <strain evidence="7">PF1309</strain>
    </source>
</reference>
<evidence type="ECO:0000256" key="2">
    <source>
        <dbReference type="ARBA" id="ARBA00022771"/>
    </source>
</evidence>
<feature type="domain" description="MYND-type" evidence="6">
    <location>
        <begin position="30"/>
        <end position="68"/>
    </location>
</feature>
<keyword evidence="2 4" id="KW-0863">Zinc-finger</keyword>